<comment type="function">
    <text evidence="10">One of several proteins that assist in the late maturation steps of the functional core of the 30S ribosomal subunit. Helps release RbfA from mature subunits. May play a role in the assembly of ribosomal proteins into the subunit. Circularly permuted GTPase that catalyzes slow GTP hydrolysis, GTPase activity is stimulated by the 30S ribosomal subunit.</text>
</comment>
<evidence type="ECO:0000313" key="14">
    <source>
        <dbReference type="Proteomes" id="UP001596189"/>
    </source>
</evidence>
<dbReference type="PROSITE" id="PS51721">
    <property type="entry name" value="G_CP"/>
    <property type="match status" value="1"/>
</dbReference>
<keyword evidence="1 10" id="KW-0963">Cytoplasm</keyword>
<feature type="binding site" evidence="10">
    <location>
        <begin position="169"/>
        <end position="172"/>
    </location>
    <ligand>
        <name>GTP</name>
        <dbReference type="ChEBI" id="CHEBI:37565"/>
    </ligand>
</feature>
<evidence type="ECO:0000256" key="5">
    <source>
        <dbReference type="ARBA" id="ARBA00022741"/>
    </source>
</evidence>
<dbReference type="InterPro" id="IPR004881">
    <property type="entry name" value="Ribosome_biogen_GTPase_RsgA"/>
</dbReference>
<name>A0ABW1JA01_9ACTN</name>
<dbReference type="Proteomes" id="UP001596189">
    <property type="component" value="Unassembled WGS sequence"/>
</dbReference>
<comment type="cofactor">
    <cofactor evidence="10">
        <name>Zn(2+)</name>
        <dbReference type="ChEBI" id="CHEBI:29105"/>
    </cofactor>
    <text evidence="10">Binds 1 zinc ion per subunit.</text>
</comment>
<feature type="binding site" evidence="10">
    <location>
        <position position="301"/>
    </location>
    <ligand>
        <name>Zn(2+)</name>
        <dbReference type="ChEBI" id="CHEBI:29105"/>
    </ligand>
</feature>
<evidence type="ECO:0000256" key="7">
    <source>
        <dbReference type="ARBA" id="ARBA00022833"/>
    </source>
</evidence>
<comment type="caution">
    <text evidence="13">The sequence shown here is derived from an EMBL/GenBank/DDBJ whole genome shotgun (WGS) entry which is preliminary data.</text>
</comment>
<feature type="domain" description="EngC GTPase" evidence="11">
    <location>
        <begin position="130"/>
        <end position="277"/>
    </location>
</feature>
<dbReference type="PANTHER" id="PTHR32120">
    <property type="entry name" value="SMALL RIBOSOMAL SUBUNIT BIOGENESIS GTPASE RSGA"/>
    <property type="match status" value="1"/>
</dbReference>
<evidence type="ECO:0000256" key="8">
    <source>
        <dbReference type="ARBA" id="ARBA00022884"/>
    </source>
</evidence>
<organism evidence="13 14">
    <name type="scientific">Angustibacter luteus</name>
    <dbReference type="NCBI Taxonomy" id="658456"/>
    <lineage>
        <taxon>Bacteria</taxon>
        <taxon>Bacillati</taxon>
        <taxon>Actinomycetota</taxon>
        <taxon>Actinomycetes</taxon>
        <taxon>Kineosporiales</taxon>
        <taxon>Kineosporiaceae</taxon>
    </lineage>
</organism>
<keyword evidence="2 10" id="KW-0690">Ribosome biogenesis</keyword>
<dbReference type="NCBIfam" id="TIGR00157">
    <property type="entry name" value="ribosome small subunit-dependent GTPase A"/>
    <property type="match status" value="1"/>
</dbReference>
<evidence type="ECO:0000256" key="9">
    <source>
        <dbReference type="ARBA" id="ARBA00023134"/>
    </source>
</evidence>
<comment type="subunit">
    <text evidence="10">Monomer. Associates with 30S ribosomal subunit, binds 16S rRNA.</text>
</comment>
<accession>A0ABW1JA01</accession>
<evidence type="ECO:0000256" key="4">
    <source>
        <dbReference type="ARBA" id="ARBA00022730"/>
    </source>
</evidence>
<evidence type="ECO:0000259" key="11">
    <source>
        <dbReference type="PROSITE" id="PS50936"/>
    </source>
</evidence>
<dbReference type="InterPro" id="IPR030378">
    <property type="entry name" value="G_CP_dom"/>
</dbReference>
<feature type="binding site" evidence="10">
    <location>
        <begin position="222"/>
        <end position="230"/>
    </location>
    <ligand>
        <name>GTP</name>
        <dbReference type="ChEBI" id="CHEBI:37565"/>
    </ligand>
</feature>
<keyword evidence="6 10" id="KW-0378">Hydrolase</keyword>
<dbReference type="RefSeq" id="WP_345716634.1">
    <property type="nucleotide sequence ID" value="NZ_BAABFP010000005.1"/>
</dbReference>
<dbReference type="InterPro" id="IPR010914">
    <property type="entry name" value="RsgA_GTPase_dom"/>
</dbReference>
<evidence type="ECO:0000256" key="3">
    <source>
        <dbReference type="ARBA" id="ARBA00022723"/>
    </source>
</evidence>
<keyword evidence="7 10" id="KW-0862">Zinc</keyword>
<evidence type="ECO:0000256" key="10">
    <source>
        <dbReference type="HAMAP-Rule" id="MF_01820"/>
    </source>
</evidence>
<gene>
    <name evidence="10 13" type="primary">rsgA</name>
    <name evidence="13" type="ORF">ACFQDO_01315</name>
</gene>
<evidence type="ECO:0000256" key="1">
    <source>
        <dbReference type="ARBA" id="ARBA00022490"/>
    </source>
</evidence>
<dbReference type="Pfam" id="PF03193">
    <property type="entry name" value="RsgA_GTPase"/>
    <property type="match status" value="1"/>
</dbReference>
<keyword evidence="14" id="KW-1185">Reference proteome</keyword>
<comment type="subcellular location">
    <subcellularLocation>
        <location evidence="10">Cytoplasm</location>
    </subcellularLocation>
</comment>
<dbReference type="Gene3D" id="1.10.40.50">
    <property type="entry name" value="Probable gtpase engc, domain 3"/>
    <property type="match status" value="1"/>
</dbReference>
<evidence type="ECO:0000256" key="2">
    <source>
        <dbReference type="ARBA" id="ARBA00022517"/>
    </source>
</evidence>
<sequence>MSHDPLASGPQLGDADQLVQLGFDSAWSASFDATDTITVPGAPAFPARVTRTDRGACDTLGAAGPVRATWGADVVAAVADDPQAVPSTGDWVRLQTWPDGNHTIEAVLPRRTSVVRAQVGGTSSGQVLAANVDTVAVVEALYPDPDLGRIERFMALAWESGAQPRLVLTKGDLGSDAAELAAEIGAQVAAGCPVDVTVAQDGEGLEGLRALLADGATVALLGASGVGKSTLLNALLGREAMRTQALGAVQKGRHTTVTRELHLGPDGGAVIDTPGLRSVGLQGTDGLAEVFADVDELAQECRFHDCAHDTEPGCAVRAAIESGDLAERRLVSWQKLQREAAYQARRVDARLRQAELAVWKQRTMEYRRSVKDGHRPR</sequence>
<feature type="binding site" evidence="10">
    <location>
        <position position="314"/>
    </location>
    <ligand>
        <name>Zn(2+)</name>
        <dbReference type="ChEBI" id="CHEBI:29105"/>
    </ligand>
</feature>
<comment type="similarity">
    <text evidence="10">Belongs to the TRAFAC class YlqF/YawG GTPase family. RsgA subfamily.</text>
</comment>
<feature type="binding site" evidence="10">
    <location>
        <position position="308"/>
    </location>
    <ligand>
        <name>Zn(2+)</name>
        <dbReference type="ChEBI" id="CHEBI:29105"/>
    </ligand>
</feature>
<evidence type="ECO:0000313" key="13">
    <source>
        <dbReference type="EMBL" id="MFC6005757.1"/>
    </source>
</evidence>
<dbReference type="Gene3D" id="3.40.50.300">
    <property type="entry name" value="P-loop containing nucleotide triphosphate hydrolases"/>
    <property type="match status" value="1"/>
</dbReference>
<keyword evidence="8 10" id="KW-0694">RNA-binding</keyword>
<protein>
    <recommendedName>
        <fullName evidence="10">Small ribosomal subunit biogenesis GTPase RsgA</fullName>
        <ecNumber evidence="10">3.6.1.-</ecNumber>
    </recommendedName>
</protein>
<feature type="domain" description="CP-type G" evidence="12">
    <location>
        <begin position="122"/>
        <end position="279"/>
    </location>
</feature>
<dbReference type="HAMAP" id="MF_01820">
    <property type="entry name" value="GTPase_RsgA"/>
    <property type="match status" value="1"/>
</dbReference>
<dbReference type="SUPFAM" id="SSF52540">
    <property type="entry name" value="P-loop containing nucleoside triphosphate hydrolases"/>
    <property type="match status" value="1"/>
</dbReference>
<keyword evidence="5 10" id="KW-0547">Nucleotide-binding</keyword>
<dbReference type="CDD" id="cd01854">
    <property type="entry name" value="YjeQ_EngC"/>
    <property type="match status" value="1"/>
</dbReference>
<keyword evidence="3 10" id="KW-0479">Metal-binding</keyword>
<dbReference type="EMBL" id="JBHSRD010000002">
    <property type="protein sequence ID" value="MFC6005757.1"/>
    <property type="molecule type" value="Genomic_DNA"/>
</dbReference>
<evidence type="ECO:0000259" key="12">
    <source>
        <dbReference type="PROSITE" id="PS51721"/>
    </source>
</evidence>
<dbReference type="PANTHER" id="PTHR32120:SF10">
    <property type="entry name" value="SMALL RIBOSOMAL SUBUNIT BIOGENESIS GTPASE RSGA"/>
    <property type="match status" value="1"/>
</dbReference>
<proteinExistence type="inferred from homology"/>
<keyword evidence="4 10" id="KW-0699">rRNA-binding</keyword>
<dbReference type="InterPro" id="IPR027417">
    <property type="entry name" value="P-loop_NTPase"/>
</dbReference>
<dbReference type="EC" id="3.6.1.-" evidence="10"/>
<keyword evidence="9 10" id="KW-0342">GTP-binding</keyword>
<feature type="binding site" evidence="10">
    <location>
        <position position="306"/>
    </location>
    <ligand>
        <name>Zn(2+)</name>
        <dbReference type="ChEBI" id="CHEBI:29105"/>
    </ligand>
</feature>
<dbReference type="PROSITE" id="PS50936">
    <property type="entry name" value="ENGC_GTPASE"/>
    <property type="match status" value="1"/>
</dbReference>
<evidence type="ECO:0000256" key="6">
    <source>
        <dbReference type="ARBA" id="ARBA00022801"/>
    </source>
</evidence>
<reference evidence="14" key="1">
    <citation type="journal article" date="2019" name="Int. J. Syst. Evol. Microbiol.">
        <title>The Global Catalogue of Microorganisms (GCM) 10K type strain sequencing project: providing services to taxonomists for standard genome sequencing and annotation.</title>
        <authorList>
            <consortium name="The Broad Institute Genomics Platform"/>
            <consortium name="The Broad Institute Genome Sequencing Center for Infectious Disease"/>
            <person name="Wu L."/>
            <person name="Ma J."/>
        </authorList>
    </citation>
    <scope>NUCLEOTIDE SEQUENCE [LARGE SCALE GENOMIC DNA]</scope>
    <source>
        <strain evidence="14">KACC 14249</strain>
    </source>
</reference>